<evidence type="ECO:0000256" key="8">
    <source>
        <dbReference type="ARBA" id="ARBA00023136"/>
    </source>
</evidence>
<protein>
    <recommendedName>
        <fullName evidence="10">Elongation of very long chain fatty acids protein</fullName>
        <ecNumber evidence="10">2.3.1.199</ecNumber>
    </recommendedName>
    <alternativeName>
        <fullName evidence="10">Very-long-chain 3-oxoacyl-CoA synthase</fullName>
    </alternativeName>
</protein>
<dbReference type="EC" id="2.3.1.199" evidence="10"/>
<comment type="caution">
    <text evidence="11">The sequence shown here is derived from an EMBL/GenBank/DDBJ whole genome shotgun (WGS) entry which is preliminary data.</text>
</comment>
<evidence type="ECO:0000256" key="10">
    <source>
        <dbReference type="RuleBase" id="RU361115"/>
    </source>
</evidence>
<dbReference type="GO" id="GO:0009922">
    <property type="term" value="F:fatty acid elongase activity"/>
    <property type="evidence" value="ECO:0007669"/>
    <property type="project" value="UniProtKB-EC"/>
</dbReference>
<feature type="transmembrane region" description="Helical" evidence="10">
    <location>
        <begin position="70"/>
        <end position="94"/>
    </location>
</feature>
<feature type="non-terminal residue" evidence="11">
    <location>
        <position position="1"/>
    </location>
</feature>
<comment type="catalytic activity">
    <reaction evidence="10">
        <text>a very-long-chain acyl-CoA + malonyl-CoA + H(+) = a very-long-chain 3-oxoacyl-CoA + CO2 + CoA</text>
        <dbReference type="Rhea" id="RHEA:32727"/>
        <dbReference type="ChEBI" id="CHEBI:15378"/>
        <dbReference type="ChEBI" id="CHEBI:16526"/>
        <dbReference type="ChEBI" id="CHEBI:57287"/>
        <dbReference type="ChEBI" id="CHEBI:57384"/>
        <dbReference type="ChEBI" id="CHEBI:90725"/>
        <dbReference type="ChEBI" id="CHEBI:90736"/>
        <dbReference type="EC" id="2.3.1.199"/>
    </reaction>
</comment>
<dbReference type="AlphaFoldDB" id="Q4RQC0"/>
<dbReference type="OrthoDB" id="434092at2759"/>
<feature type="transmembrane region" description="Helical" evidence="10">
    <location>
        <begin position="230"/>
        <end position="251"/>
    </location>
</feature>
<keyword evidence="8 10" id="KW-0472">Membrane</keyword>
<keyword evidence="2 10" id="KW-0444">Lipid biosynthesis</keyword>
<keyword evidence="3 10" id="KW-0808">Transferase</keyword>
<dbReference type="HOGENOM" id="CLU_048483_0_1_1"/>
<feature type="transmembrane region" description="Helical" evidence="10">
    <location>
        <begin position="114"/>
        <end position="132"/>
    </location>
</feature>
<evidence type="ECO:0000256" key="2">
    <source>
        <dbReference type="ARBA" id="ARBA00022516"/>
    </source>
</evidence>
<feature type="transmembrane region" description="Helical" evidence="10">
    <location>
        <begin position="144"/>
        <end position="161"/>
    </location>
</feature>
<name>Q4RQC0_TETNG</name>
<comment type="subcellular location">
    <subcellularLocation>
        <location evidence="1">Membrane</location>
        <topology evidence="1">Multi-pass membrane protein</topology>
    </subcellularLocation>
</comment>
<keyword evidence="6 10" id="KW-1133">Transmembrane helix</keyword>
<feature type="transmembrane region" description="Helical" evidence="10">
    <location>
        <begin position="207"/>
        <end position="224"/>
    </location>
</feature>
<gene>
    <name evidence="11" type="ORF">GSTENG00030674001</name>
</gene>
<feature type="transmembrane region" description="Helical" evidence="10">
    <location>
        <begin position="31"/>
        <end position="49"/>
    </location>
</feature>
<evidence type="ECO:0000256" key="6">
    <source>
        <dbReference type="ARBA" id="ARBA00022989"/>
    </source>
</evidence>
<dbReference type="KEGG" id="tng:GSTEN00030674G001"/>
<organism evidence="11">
    <name type="scientific">Tetraodon nigroviridis</name>
    <name type="common">Spotted green pufferfish</name>
    <name type="synonym">Chelonodon nigroviridis</name>
    <dbReference type="NCBI Taxonomy" id="99883"/>
    <lineage>
        <taxon>Eukaryota</taxon>
        <taxon>Metazoa</taxon>
        <taxon>Chordata</taxon>
        <taxon>Craniata</taxon>
        <taxon>Vertebrata</taxon>
        <taxon>Euteleostomi</taxon>
        <taxon>Actinopterygii</taxon>
        <taxon>Neopterygii</taxon>
        <taxon>Teleostei</taxon>
        <taxon>Neoteleostei</taxon>
        <taxon>Acanthomorphata</taxon>
        <taxon>Eupercaria</taxon>
        <taxon>Tetraodontiformes</taxon>
        <taxon>Tetradontoidea</taxon>
        <taxon>Tetraodontidae</taxon>
        <taxon>Tetraodon</taxon>
    </lineage>
</organism>
<keyword evidence="4 10" id="KW-0812">Transmembrane</keyword>
<dbReference type="GO" id="GO:0005789">
    <property type="term" value="C:endoplasmic reticulum membrane"/>
    <property type="evidence" value="ECO:0007669"/>
    <property type="project" value="TreeGrafter"/>
</dbReference>
<dbReference type="GO" id="GO:0019367">
    <property type="term" value="P:fatty acid elongation, saturated fatty acid"/>
    <property type="evidence" value="ECO:0007669"/>
    <property type="project" value="TreeGrafter"/>
</dbReference>
<evidence type="ECO:0000256" key="3">
    <source>
        <dbReference type="ARBA" id="ARBA00022679"/>
    </source>
</evidence>
<sequence>MEAFGQKLNAYLESWLGPRDRRVRGMLLLDSYLPTLGLTLAYLLIVWVGPKYMKGRQAYSCRGAMMLYNLGITILSFGMFSELVSAVWPGGYSFYCQGTHGPPDVDQKIIDVLWWYYFSKLIEFMDTFFFILRKNNHQVTFLHIYHHISMLNIWWFVMNWIPSGHSFFGPTLNSLVHVVMYSYYGLSAIPAMRPYLWWKKHITQLQLIQFGLTVFHALCAVVWPCGFSLGWLYFQISYMLTLVIFFLNFYIQ</sequence>
<dbReference type="GO" id="GO:0034626">
    <property type="term" value="P:fatty acid elongation, polyunsaturated fatty acid"/>
    <property type="evidence" value="ECO:0007669"/>
    <property type="project" value="TreeGrafter"/>
</dbReference>
<dbReference type="GO" id="GO:0034625">
    <property type="term" value="P:fatty acid elongation, monounsaturated fatty acid"/>
    <property type="evidence" value="ECO:0007669"/>
    <property type="project" value="TreeGrafter"/>
</dbReference>
<comment type="similarity">
    <text evidence="10">Belongs to the ELO family.</text>
</comment>
<reference evidence="11" key="1">
    <citation type="journal article" date="2004" name="Nature">
        <title>Genome duplication in the teleost fish Tetraodon nigroviridis reveals the early vertebrate proto-karyotype.</title>
        <authorList>
            <person name="Jaillon O."/>
            <person name="Aury J.-M."/>
            <person name="Brunet F."/>
            <person name="Petit J.-L."/>
            <person name="Stange-Thomann N."/>
            <person name="Mauceli E."/>
            <person name="Bouneau L."/>
            <person name="Fischer C."/>
            <person name="Ozouf-Costaz C."/>
            <person name="Bernot A."/>
            <person name="Nicaud S."/>
            <person name="Jaffe D."/>
            <person name="Fisher S."/>
            <person name="Lutfalla G."/>
            <person name="Dossat C."/>
            <person name="Segurens B."/>
            <person name="Dasilva C."/>
            <person name="Salanoubat M."/>
            <person name="Levy M."/>
            <person name="Boudet N."/>
            <person name="Castellano S."/>
            <person name="Anthouard V."/>
            <person name="Jubin C."/>
            <person name="Castelli V."/>
            <person name="Katinka M."/>
            <person name="Vacherie B."/>
            <person name="Biemont C."/>
            <person name="Skalli Z."/>
            <person name="Cattolico L."/>
            <person name="Poulain J."/>
            <person name="De Berardinis V."/>
            <person name="Cruaud C."/>
            <person name="Duprat S."/>
            <person name="Brottier P."/>
            <person name="Coutanceau J.-P."/>
            <person name="Gouzy J."/>
            <person name="Parra G."/>
            <person name="Lardier G."/>
            <person name="Chapple C."/>
            <person name="McKernan K.J."/>
            <person name="McEwan P."/>
            <person name="Bosak S."/>
            <person name="Kellis M."/>
            <person name="Volff J.-N."/>
            <person name="Guigo R."/>
            <person name="Zody M.C."/>
            <person name="Mesirov J."/>
            <person name="Lindblad-Toh K."/>
            <person name="Birren B."/>
            <person name="Nusbaum C."/>
            <person name="Kahn D."/>
            <person name="Robinson-Rechavi M."/>
            <person name="Laudet V."/>
            <person name="Schachter V."/>
            <person name="Quetier F."/>
            <person name="Saurin W."/>
            <person name="Scarpelli C."/>
            <person name="Wincker P."/>
            <person name="Lander E.S."/>
            <person name="Weissenbach J."/>
            <person name="Roest Crollius H."/>
        </authorList>
    </citation>
    <scope>NUCLEOTIDE SEQUENCE [LARGE SCALE GENOMIC DNA]</scope>
</reference>
<dbReference type="EMBL" id="CAAE01015006">
    <property type="protein sequence ID" value="CAG09412.1"/>
    <property type="molecule type" value="Genomic_DNA"/>
</dbReference>
<keyword evidence="5 10" id="KW-0276">Fatty acid metabolism</keyword>
<reference evidence="11" key="2">
    <citation type="submission" date="2004-02" db="EMBL/GenBank/DDBJ databases">
        <authorList>
            <consortium name="Genoscope"/>
            <consortium name="Whitehead Institute Centre for Genome Research"/>
        </authorList>
    </citation>
    <scope>NUCLEOTIDE SEQUENCE</scope>
</reference>
<evidence type="ECO:0000256" key="9">
    <source>
        <dbReference type="ARBA" id="ARBA00023160"/>
    </source>
</evidence>
<keyword evidence="7 10" id="KW-0443">Lipid metabolism</keyword>
<evidence type="ECO:0000256" key="1">
    <source>
        <dbReference type="ARBA" id="ARBA00004141"/>
    </source>
</evidence>
<evidence type="ECO:0000313" key="11">
    <source>
        <dbReference type="EMBL" id="CAG09412.1"/>
    </source>
</evidence>
<dbReference type="InterPro" id="IPR002076">
    <property type="entry name" value="ELO_fam"/>
</dbReference>
<evidence type="ECO:0000256" key="5">
    <source>
        <dbReference type="ARBA" id="ARBA00022832"/>
    </source>
</evidence>
<proteinExistence type="inferred from homology"/>
<keyword evidence="9 10" id="KW-0275">Fatty acid biosynthesis</keyword>
<dbReference type="GO" id="GO:0042761">
    <property type="term" value="P:very long-chain fatty acid biosynthetic process"/>
    <property type="evidence" value="ECO:0007669"/>
    <property type="project" value="TreeGrafter"/>
</dbReference>
<dbReference type="PANTHER" id="PTHR11157:SF18">
    <property type="entry name" value="ELONGATION OF VERY LONG CHAIN FATTY ACIDS PROTEIN 5"/>
    <property type="match status" value="1"/>
</dbReference>
<evidence type="ECO:0000256" key="4">
    <source>
        <dbReference type="ARBA" id="ARBA00022692"/>
    </source>
</evidence>
<dbReference type="GO" id="GO:0030148">
    <property type="term" value="P:sphingolipid biosynthetic process"/>
    <property type="evidence" value="ECO:0007669"/>
    <property type="project" value="TreeGrafter"/>
</dbReference>
<evidence type="ECO:0000256" key="7">
    <source>
        <dbReference type="ARBA" id="ARBA00023098"/>
    </source>
</evidence>
<dbReference type="PANTHER" id="PTHR11157">
    <property type="entry name" value="FATTY ACID ACYL TRANSFERASE-RELATED"/>
    <property type="match status" value="1"/>
</dbReference>
<accession>Q4RQC0</accession>
<dbReference type="Pfam" id="PF01151">
    <property type="entry name" value="ELO"/>
    <property type="match status" value="1"/>
</dbReference>